<dbReference type="Gene3D" id="1.10.510.10">
    <property type="entry name" value="Transferase(Phosphotransferase) domain 1"/>
    <property type="match status" value="1"/>
</dbReference>
<keyword evidence="11" id="KW-1185">Reference proteome</keyword>
<dbReference type="EMBL" id="OX451737">
    <property type="protein sequence ID" value="CAI8598578.1"/>
    <property type="molecule type" value="Genomic_DNA"/>
</dbReference>
<evidence type="ECO:0000313" key="10">
    <source>
        <dbReference type="EMBL" id="CAI8598578.1"/>
    </source>
</evidence>
<evidence type="ECO:0000313" key="11">
    <source>
        <dbReference type="Proteomes" id="UP001157006"/>
    </source>
</evidence>
<evidence type="ECO:0000256" key="9">
    <source>
        <dbReference type="SAM" id="Phobius"/>
    </source>
</evidence>
<organism evidence="10 11">
    <name type="scientific">Vicia faba</name>
    <name type="common">Broad bean</name>
    <name type="synonym">Faba vulgaris</name>
    <dbReference type="NCBI Taxonomy" id="3906"/>
    <lineage>
        <taxon>Eukaryota</taxon>
        <taxon>Viridiplantae</taxon>
        <taxon>Streptophyta</taxon>
        <taxon>Embryophyta</taxon>
        <taxon>Tracheophyta</taxon>
        <taxon>Spermatophyta</taxon>
        <taxon>Magnoliopsida</taxon>
        <taxon>eudicotyledons</taxon>
        <taxon>Gunneridae</taxon>
        <taxon>Pentapetalae</taxon>
        <taxon>rosids</taxon>
        <taxon>fabids</taxon>
        <taxon>Fabales</taxon>
        <taxon>Fabaceae</taxon>
        <taxon>Papilionoideae</taxon>
        <taxon>50 kb inversion clade</taxon>
        <taxon>NPAAA clade</taxon>
        <taxon>Hologalegina</taxon>
        <taxon>IRL clade</taxon>
        <taxon>Fabeae</taxon>
        <taxon>Vicia</taxon>
    </lineage>
</organism>
<evidence type="ECO:0000256" key="1">
    <source>
        <dbReference type="ARBA" id="ARBA00004370"/>
    </source>
</evidence>
<dbReference type="InterPro" id="IPR032675">
    <property type="entry name" value="LRR_dom_sf"/>
</dbReference>
<dbReference type="InterPro" id="IPR001611">
    <property type="entry name" value="Leu-rich_rpt"/>
</dbReference>
<dbReference type="Proteomes" id="UP001157006">
    <property type="component" value="Chromosome 2"/>
</dbReference>
<dbReference type="InterPro" id="IPR011009">
    <property type="entry name" value="Kinase-like_dom_sf"/>
</dbReference>
<feature type="transmembrane region" description="Helical" evidence="9">
    <location>
        <begin position="126"/>
        <end position="154"/>
    </location>
</feature>
<reference evidence="10 11" key="1">
    <citation type="submission" date="2023-01" db="EMBL/GenBank/DDBJ databases">
        <authorList>
            <person name="Kreplak J."/>
        </authorList>
    </citation>
    <scope>NUCLEOTIDE SEQUENCE [LARGE SCALE GENOMIC DNA]</scope>
</reference>
<accession>A0AAV0ZN93</accession>
<evidence type="ECO:0000256" key="3">
    <source>
        <dbReference type="ARBA" id="ARBA00022692"/>
    </source>
</evidence>
<keyword evidence="5" id="KW-0677">Repeat</keyword>
<dbReference type="PANTHER" id="PTHR27008">
    <property type="entry name" value="OS04G0122200 PROTEIN"/>
    <property type="match status" value="1"/>
</dbReference>
<proteinExistence type="predicted"/>
<evidence type="ECO:0000256" key="2">
    <source>
        <dbReference type="ARBA" id="ARBA00022614"/>
    </source>
</evidence>
<evidence type="ECO:0000256" key="8">
    <source>
        <dbReference type="ARBA" id="ARBA00023180"/>
    </source>
</evidence>
<keyword evidence="7 9" id="KW-0472">Membrane</keyword>
<dbReference type="InterPro" id="IPR051809">
    <property type="entry name" value="Plant_receptor-like_S/T_kinase"/>
</dbReference>
<dbReference type="SUPFAM" id="SSF52058">
    <property type="entry name" value="L domain-like"/>
    <property type="match status" value="1"/>
</dbReference>
<dbReference type="Pfam" id="PF00560">
    <property type="entry name" value="LRR_1"/>
    <property type="match status" value="2"/>
</dbReference>
<keyword evidence="2" id="KW-0433">Leucine-rich repeat</keyword>
<keyword evidence="4" id="KW-0732">Signal</keyword>
<dbReference type="PANTHER" id="PTHR27008:SF605">
    <property type="entry name" value="PROTEIN KINASE DOMAIN-CONTAINING PROTEIN"/>
    <property type="match status" value="1"/>
</dbReference>
<protein>
    <submittedName>
        <fullName evidence="10">Uncharacterized protein</fullName>
    </submittedName>
</protein>
<comment type="subcellular location">
    <subcellularLocation>
        <location evidence="1">Membrane</location>
    </subcellularLocation>
</comment>
<keyword evidence="8" id="KW-0325">Glycoprotein</keyword>
<sequence length="315" mass="34810">MEAFLKESTSFKIEVNGLKTLKMARNKFSGSIPNSLGDLASLVTLDLSSINLTGLIPESLEKLEYMVKLNLSFNKLEGGVPMKGGFMNLSQVDLQGNNILCDLNNQVMYKLGFTLCVAGKKNKRNILLPIILGIIGVIVLFASMLYLLWLLIFLKKHEEEKSSLSSTLIKGLPQNLSYGDIGLATDNFSATNLVGKRRLWFCLQGHGNFVKVITSCYSCGICHGLLAPCCDPPIVQYGLGYKASTSGDVYSVGILLLEMFIAKKPTDEMFKEGLNMNNFEKKLLNIVDQRLINHYEYSTQNFSSDSDRGESGDIS</sequence>
<dbReference type="Gene3D" id="3.80.10.10">
    <property type="entry name" value="Ribonuclease Inhibitor"/>
    <property type="match status" value="1"/>
</dbReference>
<keyword evidence="6 9" id="KW-1133">Transmembrane helix</keyword>
<evidence type="ECO:0000256" key="7">
    <source>
        <dbReference type="ARBA" id="ARBA00023136"/>
    </source>
</evidence>
<evidence type="ECO:0000256" key="5">
    <source>
        <dbReference type="ARBA" id="ARBA00022737"/>
    </source>
</evidence>
<evidence type="ECO:0000256" key="4">
    <source>
        <dbReference type="ARBA" id="ARBA00022729"/>
    </source>
</evidence>
<keyword evidence="3 9" id="KW-0812">Transmembrane</keyword>
<dbReference type="AlphaFoldDB" id="A0AAV0ZN93"/>
<name>A0AAV0ZN93_VICFA</name>
<gene>
    <name evidence="10" type="ORF">VFH_II134200</name>
</gene>
<evidence type="ECO:0000256" key="6">
    <source>
        <dbReference type="ARBA" id="ARBA00022989"/>
    </source>
</evidence>
<dbReference type="GO" id="GO:0016020">
    <property type="term" value="C:membrane"/>
    <property type="evidence" value="ECO:0007669"/>
    <property type="project" value="UniProtKB-SubCell"/>
</dbReference>
<dbReference type="FunFam" id="3.80.10.10:FF:000041">
    <property type="entry name" value="LRR receptor-like serine/threonine-protein kinase ERECTA"/>
    <property type="match status" value="1"/>
</dbReference>
<dbReference type="SUPFAM" id="SSF56112">
    <property type="entry name" value="Protein kinase-like (PK-like)"/>
    <property type="match status" value="1"/>
</dbReference>